<feature type="compositionally biased region" description="Polar residues" evidence="1">
    <location>
        <begin position="32"/>
        <end position="42"/>
    </location>
</feature>
<organism evidence="2 3">
    <name type="scientific">Cirrhinus mrigala</name>
    <name type="common">Mrigala</name>
    <dbReference type="NCBI Taxonomy" id="683832"/>
    <lineage>
        <taxon>Eukaryota</taxon>
        <taxon>Metazoa</taxon>
        <taxon>Chordata</taxon>
        <taxon>Craniata</taxon>
        <taxon>Vertebrata</taxon>
        <taxon>Euteleostomi</taxon>
        <taxon>Actinopterygii</taxon>
        <taxon>Neopterygii</taxon>
        <taxon>Teleostei</taxon>
        <taxon>Ostariophysi</taxon>
        <taxon>Cypriniformes</taxon>
        <taxon>Cyprinidae</taxon>
        <taxon>Labeoninae</taxon>
        <taxon>Labeonini</taxon>
        <taxon>Cirrhinus</taxon>
    </lineage>
</organism>
<gene>
    <name evidence="2" type="ORF">M9458_020952</name>
</gene>
<keyword evidence="3" id="KW-1185">Reference proteome</keyword>
<sequence>MHALRAQYNGCIITDDHASPPSPRIMEHEPEPTTTNKPSPSGATELRITPKPEPIMSEQVRETATLHATEEFTVEREEAEEGPSHCTSAEGELSMELGQIDLIDFYTDIYADMPPILPPSSDHQSILNPLSALT</sequence>
<dbReference type="EMBL" id="JAMKFB020000009">
    <property type="protein sequence ID" value="KAL0185255.1"/>
    <property type="molecule type" value="Genomic_DNA"/>
</dbReference>
<evidence type="ECO:0000313" key="3">
    <source>
        <dbReference type="Proteomes" id="UP001529510"/>
    </source>
</evidence>
<reference evidence="2 3" key="1">
    <citation type="submission" date="2024-05" db="EMBL/GenBank/DDBJ databases">
        <title>Genome sequencing and assembly of Indian major carp, Cirrhinus mrigala (Hamilton, 1822).</title>
        <authorList>
            <person name="Mohindra V."/>
            <person name="Chowdhury L.M."/>
            <person name="Lal K."/>
            <person name="Jena J.K."/>
        </authorList>
    </citation>
    <scope>NUCLEOTIDE SEQUENCE [LARGE SCALE GENOMIC DNA]</scope>
    <source>
        <strain evidence="2">CM1030</strain>
        <tissue evidence="2">Blood</tissue>
    </source>
</reference>
<comment type="caution">
    <text evidence="2">The sequence shown here is derived from an EMBL/GenBank/DDBJ whole genome shotgun (WGS) entry which is preliminary data.</text>
</comment>
<name>A0ABD0QGQ2_CIRMR</name>
<accession>A0ABD0QGQ2</accession>
<proteinExistence type="predicted"/>
<feature type="region of interest" description="Disordered" evidence="1">
    <location>
        <begin position="8"/>
        <end position="57"/>
    </location>
</feature>
<evidence type="ECO:0000256" key="1">
    <source>
        <dbReference type="SAM" id="MobiDB-lite"/>
    </source>
</evidence>
<protein>
    <submittedName>
        <fullName evidence="2">Uncharacterized protein</fullName>
    </submittedName>
</protein>
<evidence type="ECO:0000313" key="2">
    <source>
        <dbReference type="EMBL" id="KAL0185255.1"/>
    </source>
</evidence>
<dbReference type="AlphaFoldDB" id="A0ABD0QGQ2"/>
<dbReference type="Proteomes" id="UP001529510">
    <property type="component" value="Unassembled WGS sequence"/>
</dbReference>